<evidence type="ECO:0000313" key="1">
    <source>
        <dbReference type="EMBL" id="KGO68406.1"/>
    </source>
</evidence>
<gene>
    <name evidence="1" type="ORF">PITC_070310</name>
</gene>
<dbReference type="Proteomes" id="UP000030104">
    <property type="component" value="Unassembled WGS sequence"/>
</dbReference>
<protein>
    <submittedName>
        <fullName evidence="1">FMN-binding split barrel</fullName>
    </submittedName>
</protein>
<dbReference type="OrthoDB" id="2101473at2759"/>
<proteinExistence type="predicted"/>
<dbReference type="PhylomeDB" id="A0A0A2KNE2"/>
<dbReference type="Pfam" id="PF04299">
    <property type="entry name" value="FMN_bind_2"/>
    <property type="match status" value="1"/>
</dbReference>
<dbReference type="InterPro" id="IPR012349">
    <property type="entry name" value="Split_barrel_FMN-bd"/>
</dbReference>
<dbReference type="AlphaFoldDB" id="A0A0A2KNE2"/>
<dbReference type="HOGENOM" id="CLU_2886529_0_0_1"/>
<sequence>MHLRPDHVVRDLPTLHAFIKQHPLGVLTTSLHSKNHPTLQCSHTPWVLESETSFDLELAKKQN</sequence>
<evidence type="ECO:0000313" key="2">
    <source>
        <dbReference type="Proteomes" id="UP000030104"/>
    </source>
</evidence>
<dbReference type="InterPro" id="IPR007396">
    <property type="entry name" value="TR_PAI2-type"/>
</dbReference>
<keyword evidence="2" id="KW-1185">Reference proteome</keyword>
<organism evidence="1 2">
    <name type="scientific">Penicillium italicum</name>
    <name type="common">Blue mold</name>
    <dbReference type="NCBI Taxonomy" id="40296"/>
    <lineage>
        <taxon>Eukaryota</taxon>
        <taxon>Fungi</taxon>
        <taxon>Dikarya</taxon>
        <taxon>Ascomycota</taxon>
        <taxon>Pezizomycotina</taxon>
        <taxon>Eurotiomycetes</taxon>
        <taxon>Eurotiomycetidae</taxon>
        <taxon>Eurotiales</taxon>
        <taxon>Aspergillaceae</taxon>
        <taxon>Penicillium</taxon>
    </lineage>
</organism>
<dbReference type="Gene3D" id="2.30.110.10">
    <property type="entry name" value="Electron Transport, Fmn-binding Protein, Chain A"/>
    <property type="match status" value="1"/>
</dbReference>
<accession>A0A0A2KNE2</accession>
<reference evidence="1 2" key="1">
    <citation type="journal article" date="2015" name="Mol. Plant Microbe Interact.">
        <title>Genome, transcriptome, and functional analyses of Penicillium expansum provide new insights into secondary metabolism and pathogenicity.</title>
        <authorList>
            <person name="Ballester A.R."/>
            <person name="Marcet-Houben M."/>
            <person name="Levin E."/>
            <person name="Sela N."/>
            <person name="Selma-Lazaro C."/>
            <person name="Carmona L."/>
            <person name="Wisniewski M."/>
            <person name="Droby S."/>
            <person name="Gonzalez-Candelas L."/>
            <person name="Gabaldon T."/>
        </authorList>
    </citation>
    <scope>NUCLEOTIDE SEQUENCE [LARGE SCALE GENOMIC DNA]</scope>
    <source>
        <strain evidence="1 2">PHI-1</strain>
    </source>
</reference>
<name>A0A0A2KNE2_PENIT</name>
<dbReference type="EMBL" id="JQGA01001201">
    <property type="protein sequence ID" value="KGO68406.1"/>
    <property type="molecule type" value="Genomic_DNA"/>
</dbReference>
<comment type="caution">
    <text evidence="1">The sequence shown here is derived from an EMBL/GenBank/DDBJ whole genome shotgun (WGS) entry which is preliminary data.</text>
</comment>